<dbReference type="SMART" id="SM00388">
    <property type="entry name" value="HisKA"/>
    <property type="match status" value="1"/>
</dbReference>
<dbReference type="RefSeq" id="WP_154518498.1">
    <property type="nucleotide sequence ID" value="NZ_VUMT01000006.1"/>
</dbReference>
<dbReference type="Pfam" id="PF00512">
    <property type="entry name" value="HisKA"/>
    <property type="match status" value="1"/>
</dbReference>
<evidence type="ECO:0000259" key="14">
    <source>
        <dbReference type="PROSITE" id="PS50110"/>
    </source>
</evidence>
<dbReference type="EC" id="2.7.13.3" evidence="3"/>
<comment type="similarity">
    <text evidence="2">In the N-terminal section; belongs to the phytochrome family.</text>
</comment>
<dbReference type="Proteomes" id="UP000482209">
    <property type="component" value="Unassembled WGS sequence"/>
</dbReference>
<dbReference type="InterPro" id="IPR003661">
    <property type="entry name" value="HisK_dim/P_dom"/>
</dbReference>
<feature type="modified residue" description="4-aspartylphosphate" evidence="11">
    <location>
        <position position="1110"/>
    </location>
</feature>
<dbReference type="SUPFAM" id="SSF47384">
    <property type="entry name" value="Homodimeric domain of signal transducing histidine kinase"/>
    <property type="match status" value="1"/>
</dbReference>
<keyword evidence="6" id="KW-0808">Transferase</keyword>
<dbReference type="InterPro" id="IPR035965">
    <property type="entry name" value="PAS-like_dom_sf"/>
</dbReference>
<evidence type="ECO:0000256" key="10">
    <source>
        <dbReference type="ARBA" id="ARBA00074306"/>
    </source>
</evidence>
<dbReference type="CDD" id="cd00130">
    <property type="entry name" value="PAS"/>
    <property type="match status" value="2"/>
</dbReference>
<evidence type="ECO:0000256" key="9">
    <source>
        <dbReference type="ARBA" id="ARBA00024867"/>
    </source>
</evidence>
<dbReference type="InterPro" id="IPR013655">
    <property type="entry name" value="PAS_fold_3"/>
</dbReference>
<feature type="domain" description="PAC" evidence="16">
    <location>
        <begin position="207"/>
        <end position="258"/>
    </location>
</feature>
<accession>A0A6L5XXJ1</accession>
<evidence type="ECO:0000313" key="18">
    <source>
        <dbReference type="Proteomes" id="UP000482209"/>
    </source>
</evidence>
<dbReference type="CDD" id="cd00082">
    <property type="entry name" value="HisKA"/>
    <property type="match status" value="1"/>
</dbReference>
<dbReference type="InterPro" id="IPR000014">
    <property type="entry name" value="PAS"/>
</dbReference>
<dbReference type="PANTHER" id="PTHR43047">
    <property type="entry name" value="TWO-COMPONENT HISTIDINE PROTEIN KINASE"/>
    <property type="match status" value="1"/>
</dbReference>
<organism evidence="17 18">
    <name type="scientific">Velocimicrobium porci</name>
    <dbReference type="NCBI Taxonomy" id="2606634"/>
    <lineage>
        <taxon>Bacteria</taxon>
        <taxon>Bacillati</taxon>
        <taxon>Bacillota</taxon>
        <taxon>Clostridia</taxon>
        <taxon>Lachnospirales</taxon>
        <taxon>Lachnospiraceae</taxon>
        <taxon>Velocimicrobium</taxon>
    </lineage>
</organism>
<comment type="function">
    <text evidence="9">May play the central regulatory role in sporulation. It may be an element of the effector pathway responsible for the activation of sporulation genes in response to nutritional stress. Spo0A may act in concert with spo0H (a sigma factor) to control the expression of some genes that are critical to the sporulation process.</text>
</comment>
<dbReference type="CDD" id="cd17546">
    <property type="entry name" value="REC_hyHK_CKI1_RcsC-like"/>
    <property type="match status" value="1"/>
</dbReference>
<evidence type="ECO:0000256" key="12">
    <source>
        <dbReference type="SAM" id="Coils"/>
    </source>
</evidence>
<gene>
    <name evidence="17" type="ORF">FYJ58_05565</name>
</gene>
<evidence type="ECO:0000256" key="5">
    <source>
        <dbReference type="ARBA" id="ARBA00022553"/>
    </source>
</evidence>
<dbReference type="SMART" id="SM00086">
    <property type="entry name" value="PAC"/>
    <property type="match status" value="4"/>
</dbReference>
<protein>
    <recommendedName>
        <fullName evidence="10">Circadian input-output histidine kinase CikA</fullName>
        <ecNumber evidence="3">2.7.13.3</ecNumber>
    </recommendedName>
    <alternativeName>
        <fullName evidence="4">Stage 0 sporulation protein A homolog</fullName>
    </alternativeName>
</protein>
<dbReference type="GO" id="GO:0000155">
    <property type="term" value="F:phosphorelay sensor kinase activity"/>
    <property type="evidence" value="ECO:0007669"/>
    <property type="project" value="InterPro"/>
</dbReference>
<evidence type="ECO:0000259" key="13">
    <source>
        <dbReference type="PROSITE" id="PS50109"/>
    </source>
</evidence>
<evidence type="ECO:0000256" key="3">
    <source>
        <dbReference type="ARBA" id="ARBA00012438"/>
    </source>
</evidence>
<dbReference type="PROSITE" id="PS50112">
    <property type="entry name" value="PAS"/>
    <property type="match status" value="1"/>
</dbReference>
<evidence type="ECO:0000259" key="15">
    <source>
        <dbReference type="PROSITE" id="PS50112"/>
    </source>
</evidence>
<dbReference type="SMART" id="SM00387">
    <property type="entry name" value="HATPase_c"/>
    <property type="match status" value="1"/>
</dbReference>
<feature type="domain" description="PAS" evidence="15">
    <location>
        <begin position="423"/>
        <end position="471"/>
    </location>
</feature>
<dbReference type="SUPFAM" id="SSF55785">
    <property type="entry name" value="PYP-like sensor domain (PAS domain)"/>
    <property type="match status" value="3"/>
</dbReference>
<dbReference type="InterPro" id="IPR036890">
    <property type="entry name" value="HATPase_C_sf"/>
</dbReference>
<comment type="caution">
    <text evidence="17">The sequence shown here is derived from an EMBL/GenBank/DDBJ whole genome shotgun (WGS) entry which is preliminary data.</text>
</comment>
<dbReference type="InterPro" id="IPR001610">
    <property type="entry name" value="PAC"/>
</dbReference>
<keyword evidence="5 11" id="KW-0597">Phosphoprotein</keyword>
<dbReference type="AlphaFoldDB" id="A0A6L5XXJ1"/>
<keyword evidence="18" id="KW-1185">Reference proteome</keyword>
<dbReference type="InterPro" id="IPR001789">
    <property type="entry name" value="Sig_transdc_resp-reg_receiver"/>
</dbReference>
<evidence type="ECO:0000256" key="2">
    <source>
        <dbReference type="ARBA" id="ARBA00006402"/>
    </source>
</evidence>
<dbReference type="Gene3D" id="3.30.565.10">
    <property type="entry name" value="Histidine kinase-like ATPase, C-terminal domain"/>
    <property type="match status" value="1"/>
</dbReference>
<dbReference type="FunFam" id="3.30.565.10:FF:000010">
    <property type="entry name" value="Sensor histidine kinase RcsC"/>
    <property type="match status" value="1"/>
</dbReference>
<dbReference type="Gene3D" id="1.10.287.130">
    <property type="match status" value="1"/>
</dbReference>
<evidence type="ECO:0000256" key="4">
    <source>
        <dbReference type="ARBA" id="ARBA00018672"/>
    </source>
</evidence>
<dbReference type="InterPro" id="IPR036097">
    <property type="entry name" value="HisK_dim/P_sf"/>
</dbReference>
<evidence type="ECO:0000256" key="6">
    <source>
        <dbReference type="ARBA" id="ARBA00022679"/>
    </source>
</evidence>
<dbReference type="InterPro" id="IPR005467">
    <property type="entry name" value="His_kinase_dom"/>
</dbReference>
<proteinExistence type="inferred from homology"/>
<name>A0A6L5XXJ1_9FIRM</name>
<dbReference type="PROSITE" id="PS50109">
    <property type="entry name" value="HIS_KIN"/>
    <property type="match status" value="1"/>
</dbReference>
<dbReference type="Pfam" id="PF08447">
    <property type="entry name" value="PAS_3"/>
    <property type="match status" value="2"/>
</dbReference>
<evidence type="ECO:0000256" key="11">
    <source>
        <dbReference type="PROSITE-ProRule" id="PRU00169"/>
    </source>
</evidence>
<dbReference type="InterPro" id="IPR004358">
    <property type="entry name" value="Sig_transdc_His_kin-like_C"/>
</dbReference>
<evidence type="ECO:0000256" key="1">
    <source>
        <dbReference type="ARBA" id="ARBA00000085"/>
    </source>
</evidence>
<dbReference type="SMART" id="SM00448">
    <property type="entry name" value="REC"/>
    <property type="match status" value="1"/>
</dbReference>
<evidence type="ECO:0000259" key="16">
    <source>
        <dbReference type="PROSITE" id="PS50113"/>
    </source>
</evidence>
<dbReference type="InterPro" id="IPR000700">
    <property type="entry name" value="PAS-assoc_C"/>
</dbReference>
<dbReference type="SUPFAM" id="SSF55874">
    <property type="entry name" value="ATPase domain of HSP90 chaperone/DNA topoisomerase II/histidine kinase"/>
    <property type="match status" value="1"/>
</dbReference>
<dbReference type="Pfam" id="PF00072">
    <property type="entry name" value="Response_reg"/>
    <property type="match status" value="1"/>
</dbReference>
<dbReference type="Gene3D" id="3.30.450.20">
    <property type="entry name" value="PAS domain"/>
    <property type="match status" value="4"/>
</dbReference>
<keyword evidence="12" id="KW-0175">Coiled coil</keyword>
<keyword evidence="7" id="KW-0418">Kinase</keyword>
<comment type="catalytic activity">
    <reaction evidence="1">
        <text>ATP + protein L-histidine = ADP + protein N-phospho-L-histidine.</text>
        <dbReference type="EC" id="2.7.13.3"/>
    </reaction>
</comment>
<dbReference type="InterPro" id="IPR003594">
    <property type="entry name" value="HATPase_dom"/>
</dbReference>
<dbReference type="CDD" id="cd16922">
    <property type="entry name" value="HATPase_EvgS-ArcB-TorS-like"/>
    <property type="match status" value="1"/>
</dbReference>
<keyword evidence="8" id="KW-0902">Two-component regulatory system</keyword>
<feature type="coiled-coil region" evidence="12">
    <location>
        <begin position="711"/>
        <end position="738"/>
    </location>
</feature>
<sequence>MSQLTGEQLIQIFYRYFLLERDVQKASSYLESQVQWIQNARPEVVCGVVSAKKLMSRILEEHSGQYSYDIVIEKKRQITKECFIVTARMKVYYENLHKSLYITANCKCTNQNSQILSLHETLFEQVNIDAARMVDLLRYHLVSGIMMGYLEEGFPICFVNDYVLNHLKYSYEEFMRETDGKLLNIVHREDIVRINNLICSASEKEYYEIQFRIKKRDGSYVWVNNYGKKITMETGRELSVGIIRDITKEKKVEEELKIKEEQFRIALLESNNIVFEYDLKNKSIFITEEIAERFGIGTVQENVPYCIFNMDIVEEDSLKEYIRIHEQMLNGAKRASGTIKMKDKSKEVRVYELTLFAVPNGTALAEKAIGVYKDITAKKEKEERIKELERRKRKYDFLFDSMLCGIVQYTVTKDRKIHFKNANPEAIRIYGYTQEEFWKKQDWMIDEIIVEEDKEALKEIFYAMKQVGDKRYLECRILSKNGRHCWVIGNFELIRDVDDEIVTQSAFLDINDKKIVELENQRLSQQNAMKRELIRMALETTSICDFSYYPQERRALVPKRTCETYHYSSCFDNMPYSFANEFLVPEDISVYCEMFEKIHEGQRYASAVVKDKVNQKWLRITISTVTYDKRKRPLNVVGIIENITKQKEAEMANMDLQILYDFTVNQEYDSICLMNFETGMYQCHFSDGINKKTMPLYGRIENCLVCFINLFVEANEENEFKKANIEEIKARLLEGEEKVRYYFCSPKEDGHRHKEISFCFFNGEKNRIFISVRDIQDVVIKENNNRQVLEEAFEAANKANMAKSEFLSRMSHDIRTPMNAIIGMTSLAKLHLDDKERVSDYLSKITLSSNHLLCLINEVLDMSKIESGKLELSEDSFYLSELIENVVTIQLPTIDEKGQRLILQASDIIHSQVCGDAVRLQQVLLNLLSNAVKYTLENGKIWFTVEELKVNNKNFGLYRFTIRDSGIGMSEEFLEHIFEPFSRAEDSRTSKISGTGLGMTITKNIVHSMGGTITVKSELDIGSCFIVELFLKLPEAKEIEMERKPKIEKKAKGYYGIRILLVEDNELNSEIASEIIGMLGIEVEKAENGKEAIEKYMRNPDGYYNMIFMDIQMPIMNGYETTKQIRASGKEDAKNIPIIAMTANAFMEDIKCSKECGMNEHVAKPIDIEELERVIQRWI</sequence>
<dbReference type="PROSITE" id="PS50110">
    <property type="entry name" value="RESPONSE_REGULATORY"/>
    <property type="match status" value="1"/>
</dbReference>
<evidence type="ECO:0000313" key="17">
    <source>
        <dbReference type="EMBL" id="MSS63344.1"/>
    </source>
</evidence>
<evidence type="ECO:0000256" key="7">
    <source>
        <dbReference type="ARBA" id="ARBA00022777"/>
    </source>
</evidence>
<dbReference type="Pfam" id="PF02518">
    <property type="entry name" value="HATPase_c"/>
    <property type="match status" value="1"/>
</dbReference>
<dbReference type="InterPro" id="IPR011006">
    <property type="entry name" value="CheY-like_superfamily"/>
</dbReference>
<dbReference type="PRINTS" id="PR00344">
    <property type="entry name" value="BCTRLSENSOR"/>
</dbReference>
<dbReference type="SUPFAM" id="SSF52172">
    <property type="entry name" value="CheY-like"/>
    <property type="match status" value="1"/>
</dbReference>
<dbReference type="PROSITE" id="PS50113">
    <property type="entry name" value="PAC"/>
    <property type="match status" value="1"/>
</dbReference>
<dbReference type="NCBIfam" id="TIGR00229">
    <property type="entry name" value="sensory_box"/>
    <property type="match status" value="2"/>
</dbReference>
<reference evidence="17 18" key="1">
    <citation type="submission" date="2019-08" db="EMBL/GenBank/DDBJ databases">
        <title>In-depth cultivation of the pig gut microbiome towards novel bacterial diversity and tailored functional studies.</title>
        <authorList>
            <person name="Wylensek D."/>
            <person name="Hitch T.C.A."/>
            <person name="Clavel T."/>
        </authorList>
    </citation>
    <scope>NUCLEOTIDE SEQUENCE [LARGE SCALE GENOMIC DNA]</scope>
    <source>
        <strain evidence="17 18">WCA-693-APC-MOT-I</strain>
    </source>
</reference>
<dbReference type="Gene3D" id="3.40.50.2300">
    <property type="match status" value="1"/>
</dbReference>
<evidence type="ECO:0000256" key="8">
    <source>
        <dbReference type="ARBA" id="ARBA00023012"/>
    </source>
</evidence>
<feature type="domain" description="Response regulatory" evidence="14">
    <location>
        <begin position="1058"/>
        <end position="1179"/>
    </location>
</feature>
<dbReference type="EMBL" id="VUMT01000006">
    <property type="protein sequence ID" value="MSS63344.1"/>
    <property type="molecule type" value="Genomic_DNA"/>
</dbReference>
<feature type="domain" description="Histidine kinase" evidence="13">
    <location>
        <begin position="809"/>
        <end position="1033"/>
    </location>
</feature>